<dbReference type="InterPro" id="IPR020040">
    <property type="entry name" value="Ribosomal_uL6_a/b-dom"/>
</dbReference>
<comment type="function">
    <text evidence="5">This protein binds to the 23S rRNA, and is important in its secondary structure. It is located near the subunit interface in the base of the L7/L12 stalk, and near the tRNA binding site of the peptidyltransferase center.</text>
</comment>
<dbReference type="PANTHER" id="PTHR11655">
    <property type="entry name" value="60S/50S RIBOSOMAL PROTEIN L6/L9"/>
    <property type="match status" value="1"/>
</dbReference>
<protein>
    <recommendedName>
        <fullName evidence="5">Large ribosomal subunit protein uL6</fullName>
    </recommendedName>
</protein>
<evidence type="ECO:0000256" key="2">
    <source>
        <dbReference type="ARBA" id="ARBA00022884"/>
    </source>
</evidence>
<sequence>MVLAAAIKEEIEIPEGVEVIIEDEVTVKGPNGETSRKFTYPNVTISKEDNLVVLETAFPKKKDKSMIGTTRAHINNMITGVTDGFTYHMKIVFAHFPMAVKVQDKEKIVTIENFIGERHPRSSKIVGDAKVQVKGDEVIITGVNKEEVGQTMANLEQATKIRGKDPRVFQDGIYLTSRE</sequence>
<dbReference type="Pfam" id="PF00347">
    <property type="entry name" value="Ribosomal_L6"/>
    <property type="match status" value="2"/>
</dbReference>
<keyword evidence="3 5" id="KW-0689">Ribosomal protein</keyword>
<evidence type="ECO:0000259" key="6">
    <source>
        <dbReference type="Pfam" id="PF00347"/>
    </source>
</evidence>
<gene>
    <name evidence="5" type="primary">rpl6</name>
    <name evidence="7" type="ORF">E7Z75_06480</name>
</gene>
<dbReference type="NCBIfam" id="TIGR03653">
    <property type="entry name" value="uL6_arch"/>
    <property type="match status" value="1"/>
</dbReference>
<evidence type="ECO:0000256" key="4">
    <source>
        <dbReference type="ARBA" id="ARBA00023274"/>
    </source>
</evidence>
<evidence type="ECO:0000256" key="1">
    <source>
        <dbReference type="ARBA" id="ARBA00022730"/>
    </source>
</evidence>
<proteinExistence type="inferred from homology"/>
<dbReference type="Proteomes" id="UP000732619">
    <property type="component" value="Unassembled WGS sequence"/>
</dbReference>
<dbReference type="GO" id="GO:0002181">
    <property type="term" value="P:cytoplasmic translation"/>
    <property type="evidence" value="ECO:0007669"/>
    <property type="project" value="TreeGrafter"/>
</dbReference>
<evidence type="ECO:0000256" key="3">
    <source>
        <dbReference type="ARBA" id="ARBA00022980"/>
    </source>
</evidence>
<name>A0A8T3VYJ9_METOL</name>
<dbReference type="EMBL" id="SUTG01000029">
    <property type="protein sequence ID" value="MBE6512769.1"/>
    <property type="molecule type" value="Genomic_DNA"/>
</dbReference>
<accession>A0A8T3VYJ9</accession>
<feature type="domain" description="Large ribosomal subunit protein uL6 alpha-beta" evidence="6">
    <location>
        <begin position="96"/>
        <end position="172"/>
    </location>
</feature>
<evidence type="ECO:0000313" key="7">
    <source>
        <dbReference type="EMBL" id="MBE6512769.1"/>
    </source>
</evidence>
<dbReference type="FunFam" id="3.90.930.12:FF:000008">
    <property type="entry name" value="50S ribosomal protein L6"/>
    <property type="match status" value="1"/>
</dbReference>
<dbReference type="PANTHER" id="PTHR11655:SF16">
    <property type="entry name" value="60S RIBOSOMAL PROTEIN L9"/>
    <property type="match status" value="1"/>
</dbReference>
<dbReference type="SUPFAM" id="SSF56053">
    <property type="entry name" value="Ribosomal protein L6"/>
    <property type="match status" value="2"/>
</dbReference>
<dbReference type="InterPro" id="IPR002359">
    <property type="entry name" value="Ribosomal_uL6_CS2"/>
</dbReference>
<organism evidence="7 8">
    <name type="scientific">Methanobrevibacter olleyae</name>
    <dbReference type="NCBI Taxonomy" id="294671"/>
    <lineage>
        <taxon>Archaea</taxon>
        <taxon>Methanobacteriati</taxon>
        <taxon>Methanobacteriota</taxon>
        <taxon>Methanomada group</taxon>
        <taxon>Methanobacteria</taxon>
        <taxon>Methanobacteriales</taxon>
        <taxon>Methanobacteriaceae</taxon>
        <taxon>Methanobrevibacter</taxon>
    </lineage>
</organism>
<evidence type="ECO:0000313" key="8">
    <source>
        <dbReference type="Proteomes" id="UP000732619"/>
    </source>
</evidence>
<feature type="domain" description="Large ribosomal subunit protein uL6 alpha-beta" evidence="6">
    <location>
        <begin position="13"/>
        <end position="84"/>
    </location>
</feature>
<dbReference type="AlphaFoldDB" id="A0A8T3VYJ9"/>
<dbReference type="PROSITE" id="PS00700">
    <property type="entry name" value="RIBOSOMAL_L6_2"/>
    <property type="match status" value="1"/>
</dbReference>
<comment type="subunit">
    <text evidence="5">Part of the 50S ribosomal subunit.</text>
</comment>
<dbReference type="Gene3D" id="3.90.930.12">
    <property type="entry name" value="Ribosomal protein L6, alpha-beta domain"/>
    <property type="match status" value="2"/>
</dbReference>
<dbReference type="GO" id="GO:0022625">
    <property type="term" value="C:cytosolic large ribosomal subunit"/>
    <property type="evidence" value="ECO:0007669"/>
    <property type="project" value="UniProtKB-UniRule"/>
</dbReference>
<evidence type="ECO:0000256" key="5">
    <source>
        <dbReference type="HAMAP-Rule" id="MF_01365"/>
    </source>
</evidence>
<dbReference type="GO" id="GO:0003735">
    <property type="term" value="F:structural constituent of ribosome"/>
    <property type="evidence" value="ECO:0007669"/>
    <property type="project" value="UniProtKB-UniRule"/>
</dbReference>
<dbReference type="PIRSF" id="PIRSF002162">
    <property type="entry name" value="Ribosomal_L6"/>
    <property type="match status" value="1"/>
</dbReference>
<comment type="similarity">
    <text evidence="5">Belongs to the universal ribosomal protein uL6 family.</text>
</comment>
<keyword evidence="4 5" id="KW-0687">Ribonucleoprotein</keyword>
<dbReference type="InterPro" id="IPR036789">
    <property type="entry name" value="Ribosomal_uL6-like_a/b-dom_sf"/>
</dbReference>
<dbReference type="NCBIfam" id="NF004037">
    <property type="entry name" value="PRK05518.1"/>
    <property type="match status" value="1"/>
</dbReference>
<dbReference type="InterPro" id="IPR019907">
    <property type="entry name" value="Ribosomal_uL6_arc"/>
</dbReference>
<keyword evidence="2 5" id="KW-0694">RNA-binding</keyword>
<dbReference type="GO" id="GO:0019843">
    <property type="term" value="F:rRNA binding"/>
    <property type="evidence" value="ECO:0007669"/>
    <property type="project" value="UniProtKB-UniRule"/>
</dbReference>
<reference evidence="7" key="1">
    <citation type="submission" date="2019-04" db="EMBL/GenBank/DDBJ databases">
        <title>Evolution of Biomass-Degrading Anaerobic Consortia Revealed by Metagenomics.</title>
        <authorList>
            <person name="Peng X."/>
        </authorList>
    </citation>
    <scope>NUCLEOTIDE SEQUENCE</scope>
    <source>
        <strain evidence="7">SIG14</strain>
    </source>
</reference>
<dbReference type="HAMAP" id="MF_01365_A">
    <property type="entry name" value="Ribosomal_uL6_A"/>
    <property type="match status" value="1"/>
</dbReference>
<dbReference type="InterPro" id="IPR000702">
    <property type="entry name" value="Ribosomal_uL6-like"/>
</dbReference>
<keyword evidence="1 5" id="KW-0699">rRNA-binding</keyword>
<comment type="caution">
    <text evidence="7">The sequence shown here is derived from an EMBL/GenBank/DDBJ whole genome shotgun (WGS) entry which is preliminary data.</text>
</comment>